<dbReference type="EMBL" id="CAJVPV010015354">
    <property type="protein sequence ID" value="CAG8691375.1"/>
    <property type="molecule type" value="Genomic_DNA"/>
</dbReference>
<keyword evidence="2" id="KW-1185">Reference proteome</keyword>
<protein>
    <submittedName>
        <fullName evidence="1">17491_t:CDS:1</fullName>
    </submittedName>
</protein>
<dbReference type="Proteomes" id="UP000789342">
    <property type="component" value="Unassembled WGS sequence"/>
</dbReference>
<name>A0A9N9ETG7_9GLOM</name>
<reference evidence="1" key="1">
    <citation type="submission" date="2021-06" db="EMBL/GenBank/DDBJ databases">
        <authorList>
            <person name="Kallberg Y."/>
            <person name="Tangrot J."/>
            <person name="Rosling A."/>
        </authorList>
    </citation>
    <scope>NUCLEOTIDE SEQUENCE</scope>
    <source>
        <strain evidence="1">CL551</strain>
    </source>
</reference>
<comment type="caution">
    <text evidence="1">The sequence shown here is derived from an EMBL/GenBank/DDBJ whole genome shotgun (WGS) entry which is preliminary data.</text>
</comment>
<evidence type="ECO:0000313" key="2">
    <source>
        <dbReference type="Proteomes" id="UP000789342"/>
    </source>
</evidence>
<organism evidence="1 2">
    <name type="scientific">Acaulospora morrowiae</name>
    <dbReference type="NCBI Taxonomy" id="94023"/>
    <lineage>
        <taxon>Eukaryota</taxon>
        <taxon>Fungi</taxon>
        <taxon>Fungi incertae sedis</taxon>
        <taxon>Mucoromycota</taxon>
        <taxon>Glomeromycotina</taxon>
        <taxon>Glomeromycetes</taxon>
        <taxon>Diversisporales</taxon>
        <taxon>Acaulosporaceae</taxon>
        <taxon>Acaulospora</taxon>
    </lineage>
</organism>
<dbReference type="AlphaFoldDB" id="A0A9N9ETG7"/>
<gene>
    <name evidence="1" type="ORF">AMORRO_LOCUS11649</name>
</gene>
<feature type="non-terminal residue" evidence="1">
    <location>
        <position position="1"/>
    </location>
</feature>
<accession>A0A9N9ETG7</accession>
<sequence>FVFRYWSFELTTKLWPSPARRAAATDRRERSETKKRVLVNFEKVRKVLLMIKVIRLMKMSVNSRKVELERRVTNSGNNSGNNEA</sequence>
<evidence type="ECO:0000313" key="1">
    <source>
        <dbReference type="EMBL" id="CAG8691375.1"/>
    </source>
</evidence>
<proteinExistence type="predicted"/>